<dbReference type="Pfam" id="PF19273">
    <property type="entry name" value="Exportin-5"/>
    <property type="match status" value="1"/>
</dbReference>
<dbReference type="InterPro" id="IPR045478">
    <property type="entry name" value="Exportin-5_C"/>
</dbReference>
<dbReference type="Gene3D" id="1.25.10.10">
    <property type="entry name" value="Leucine-rich Repeat Variant"/>
    <property type="match status" value="1"/>
</dbReference>
<dbReference type="InterPro" id="IPR013598">
    <property type="entry name" value="Exportin-1/Importin-b-like"/>
</dbReference>
<protein>
    <submittedName>
        <fullName evidence="3">Uncharacterized protein</fullName>
    </submittedName>
</protein>
<dbReference type="EMBL" id="JALLPB020000015">
    <property type="protein sequence ID" value="KAL3826730.1"/>
    <property type="molecule type" value="Genomic_DNA"/>
</dbReference>
<dbReference type="InterPro" id="IPR016024">
    <property type="entry name" value="ARM-type_fold"/>
</dbReference>
<evidence type="ECO:0000313" key="4">
    <source>
        <dbReference type="Proteomes" id="UP001530377"/>
    </source>
</evidence>
<dbReference type="Pfam" id="PF08389">
    <property type="entry name" value="Xpo1"/>
    <property type="match status" value="1"/>
</dbReference>
<dbReference type="InterPro" id="IPR011989">
    <property type="entry name" value="ARM-like"/>
</dbReference>
<keyword evidence="4" id="KW-1185">Reference proteome</keyword>
<dbReference type="InterPro" id="IPR045065">
    <property type="entry name" value="XPO1/5"/>
</dbReference>
<dbReference type="SUPFAM" id="SSF48371">
    <property type="entry name" value="ARM repeat"/>
    <property type="match status" value="1"/>
</dbReference>
<gene>
    <name evidence="3" type="ORF">ACHAXA_009339</name>
</gene>
<feature type="domain" description="Exportin-5 C-terminal" evidence="2">
    <location>
        <begin position="387"/>
        <end position="1291"/>
    </location>
</feature>
<dbReference type="PANTHER" id="PTHR11223:SF3">
    <property type="entry name" value="EXPORTIN-5"/>
    <property type="match status" value="1"/>
</dbReference>
<dbReference type="Proteomes" id="UP001530377">
    <property type="component" value="Unassembled WGS sequence"/>
</dbReference>
<evidence type="ECO:0000259" key="2">
    <source>
        <dbReference type="Pfam" id="PF19273"/>
    </source>
</evidence>
<reference evidence="3 4" key="1">
    <citation type="submission" date="2024-10" db="EMBL/GenBank/DDBJ databases">
        <title>Updated reference genomes for cyclostephanoid diatoms.</title>
        <authorList>
            <person name="Roberts W.R."/>
            <person name="Alverson A.J."/>
        </authorList>
    </citation>
    <scope>NUCLEOTIDE SEQUENCE [LARGE SCALE GENOMIC DNA]</scope>
    <source>
        <strain evidence="3 4">AJA228-03</strain>
    </source>
</reference>
<feature type="domain" description="Exportin-1/Importin-beta-like" evidence="1">
    <location>
        <begin position="130"/>
        <end position="305"/>
    </location>
</feature>
<dbReference type="PANTHER" id="PTHR11223">
    <property type="entry name" value="EXPORTIN 1/5"/>
    <property type="match status" value="1"/>
</dbReference>
<comment type="caution">
    <text evidence="3">The sequence shown here is derived from an EMBL/GenBank/DDBJ whole genome shotgun (WGS) entry which is preliminary data.</text>
</comment>
<proteinExistence type="predicted"/>
<evidence type="ECO:0000259" key="1">
    <source>
        <dbReference type="Pfam" id="PF08389"/>
    </source>
</evidence>
<evidence type="ECO:0000313" key="3">
    <source>
        <dbReference type="EMBL" id="KAL3826730.1"/>
    </source>
</evidence>
<accession>A0ABD3SQ60</accession>
<name>A0ABD3SQ60_9STRA</name>
<sequence>MNESQRQSLLGAIAISSGAAGLGNITSQQRSDAFSNLEQFKTYAGRMSACVDIIGCDSLQISGVGNAPVDITVPSKLYALGVIQEFLKAGYNSLNESDRGHLRSSIVRAARQLTMTSDTTCIKMSDSSRILAVKVAALLADLALREFPQRWQTFVLDLFSPISSGGMWCEADAHAGSNSIGVKICLECLKLITEDCTDSDYNARISTTRRNDILLGFNEMSTQILPPLFELLSKQYGDINDAKSMLQAMHQYLASKGRTVSQMTNDERGQYQQQIDRRDAAGGMVVDVLGTLEKFCQSMPLDWMLKIENGVDFVAAMLHLLQEDVEHIQVLSIACLYQLATRKLDQHQWFRLVSSLPSALFEASNAAAQRVNERGVSPNSVDILVDQLEFYRSLSKMGSSLITSHLAHITADKDIASGSGAKFDAVSNYLLLLSEMMSHPSGVICGEQINTWIGLLRDPAIVRTKVLSPHLGRVLTAFMTHTVKIRWEDVWDQEHPYSSLIEASWDDEDEYNEWLANLRSKASQLFRSIGRTEPEIAVKTIHAKVIALLNAHHNGEPRDQLNPENNELTVKSTACLQLEGVTLPLENILHGLPSWSVDDGNYDDKRNRIRSIIRPLLAELANMIVSWSPNDIWLKFRRTTLLEALKHYWKYEPSTLPTGIDHLLIYLSAKDNPPKERLSEDVVGLRKKSGVSLVAVSKDVPNLLVPWLSQLSDRAKTLLTSGGLSPINEMHLYEFLSCVATAVENPVDRSNFVADVLANSIRSLESPLIAEAIQSTEGLLSFMGIAQAATNPSCVTDPKFVKTVTMNFSTMFSSLNQLLSVGKRCQEAAKQRPNGGLPVQYLSEVIDVSVTQTFPDEGPVSISDLAINDPFVPLWTKLLPILLQVFDVTLRVWHPDFQAFLLRDNIQRYAFAISDDEAYLATKQDSSVGGVFGKGGTAGSIISGIDRRDTNLTPKWSGWFNELRNNSFQLLGLLCAQRVLYAPEISPFYTRLVSIVTNQEHLRSMEHRHFTQYLKQFIEIMMLSCPSSLYGSHITAILGPVFEHLQFRLQCSWLPILGSGLPTEATKPLFSFNCVDAANQLSIIGTDSWLVSSYARGGLFVGDLDLVTAEAMSDKVRVELTRTFSDMIQNVLALKGVWALVLANKAKDETDRRNAASKLLSGPKSRVSIEGGGPVNADGTKRTLVQLHLDARKMVRLDRLCHFLLLENEQIAGYLVLTLIQCLEYPDAYTCRRCTRIVHRVLETVAWVDRYTELLGYRLFSVAVKAIITEPKWMVGIEWDMINVIRDIYGRLVLGQYFLPGGQGPGLQQSRDLLNSSRFEQTKVVDNPLQGGGILPNPSDFPRRVLTEIGMSPDEVRVLEEKLASKRSAKDQKETFRDVLRVAADKTKGLSGVLERAGEEESLLHKHARKAEVSPLPEKLVTYSMMKKKEEIQEPSISDDPWHGNLF</sequence>
<organism evidence="3 4">
    <name type="scientific">Cyclostephanos tholiformis</name>
    <dbReference type="NCBI Taxonomy" id="382380"/>
    <lineage>
        <taxon>Eukaryota</taxon>
        <taxon>Sar</taxon>
        <taxon>Stramenopiles</taxon>
        <taxon>Ochrophyta</taxon>
        <taxon>Bacillariophyta</taxon>
        <taxon>Coscinodiscophyceae</taxon>
        <taxon>Thalassiosirophycidae</taxon>
        <taxon>Stephanodiscales</taxon>
        <taxon>Stephanodiscaceae</taxon>
        <taxon>Cyclostephanos</taxon>
    </lineage>
</organism>